<evidence type="ECO:0000256" key="2">
    <source>
        <dbReference type="ARBA" id="ARBA00010961"/>
    </source>
</evidence>
<dbReference type="Pfam" id="PF00872">
    <property type="entry name" value="Transposase_mut"/>
    <property type="match status" value="1"/>
</dbReference>
<comment type="function">
    <text evidence="1">Required for the transposition of the insertion element.</text>
</comment>
<sequence length="58" mass="6268">MGTLGINSLSKSQVSRMAEQLDEQVAAFRQRPLGQAGPFTFVAADALTIDRCVRTGAW</sequence>
<dbReference type="GO" id="GO:0004803">
    <property type="term" value="F:transposase activity"/>
    <property type="evidence" value="ECO:0007669"/>
    <property type="project" value="InterPro"/>
</dbReference>
<evidence type="ECO:0000256" key="1">
    <source>
        <dbReference type="ARBA" id="ARBA00002190"/>
    </source>
</evidence>
<keyword evidence="4" id="KW-0238">DNA-binding</keyword>
<gene>
    <name evidence="6" type="ORF">AAM4_0603</name>
</gene>
<reference evidence="6" key="1">
    <citation type="submission" date="2014-07" db="EMBL/GenBank/DDBJ databases">
        <authorList>
            <person name="Zhang J.E."/>
            <person name="Yang H."/>
            <person name="Guo J."/>
            <person name="Deng Z."/>
            <person name="Luo H."/>
            <person name="Luo M."/>
            <person name="Zhao B."/>
        </authorList>
    </citation>
    <scope>NUCLEOTIDE SEQUENCE</scope>
    <source>
        <strain evidence="6">AM4</strain>
    </source>
</reference>
<evidence type="ECO:0000256" key="3">
    <source>
        <dbReference type="ARBA" id="ARBA00022578"/>
    </source>
</evidence>
<accession>A0A1L7RM09</accession>
<evidence type="ECO:0000256" key="5">
    <source>
        <dbReference type="ARBA" id="ARBA00023172"/>
    </source>
</evidence>
<dbReference type="GO" id="GO:0006313">
    <property type="term" value="P:DNA transposition"/>
    <property type="evidence" value="ECO:0007669"/>
    <property type="project" value="InterPro"/>
</dbReference>
<dbReference type="EMBL" id="LK995473">
    <property type="protein sequence ID" value="CED90498.1"/>
    <property type="molecule type" value="Genomic_DNA"/>
</dbReference>
<keyword evidence="5" id="KW-0233">DNA recombination</keyword>
<evidence type="ECO:0000313" key="6">
    <source>
        <dbReference type="EMBL" id="CED90498.1"/>
    </source>
</evidence>
<dbReference type="GO" id="GO:0003677">
    <property type="term" value="F:DNA binding"/>
    <property type="evidence" value="ECO:0007669"/>
    <property type="project" value="UniProtKB-KW"/>
</dbReference>
<comment type="similarity">
    <text evidence="2">Belongs to the transposase mutator family.</text>
</comment>
<proteinExistence type="inferred from homology"/>
<dbReference type="AlphaFoldDB" id="A0A1L7RM09"/>
<keyword evidence="3" id="KW-0815">Transposition</keyword>
<dbReference type="InterPro" id="IPR001207">
    <property type="entry name" value="Transposase_mutator"/>
</dbReference>
<name>A0A1L7RM09_9ACTO</name>
<protein>
    <submittedName>
        <fullName evidence="6">Transposase, Mutator family</fullName>
    </submittedName>
</protein>
<evidence type="ECO:0000256" key="4">
    <source>
        <dbReference type="ARBA" id="ARBA00023125"/>
    </source>
</evidence>
<organism evidence="6">
    <name type="scientific">Actinomyces succiniciruminis</name>
    <dbReference type="NCBI Taxonomy" id="1522002"/>
    <lineage>
        <taxon>Bacteria</taxon>
        <taxon>Bacillati</taxon>
        <taxon>Actinomycetota</taxon>
        <taxon>Actinomycetes</taxon>
        <taxon>Actinomycetales</taxon>
        <taxon>Actinomycetaceae</taxon>
        <taxon>Actinomyces</taxon>
    </lineage>
</organism>